<dbReference type="AlphaFoldDB" id="A0A841N8P3"/>
<name>A0A841N8P3_9FLAO</name>
<evidence type="ECO:0000313" key="2">
    <source>
        <dbReference type="Proteomes" id="UP000589738"/>
    </source>
</evidence>
<gene>
    <name evidence="1" type="ORF">HNP36_000981</name>
</gene>
<keyword evidence="2" id="KW-1185">Reference proteome</keyword>
<dbReference type="EMBL" id="JACHLC010000001">
    <property type="protein sequence ID" value="MBB6369928.1"/>
    <property type="molecule type" value="Genomic_DNA"/>
</dbReference>
<dbReference type="Proteomes" id="UP000589738">
    <property type="component" value="Unassembled WGS sequence"/>
</dbReference>
<evidence type="ECO:0000313" key="1">
    <source>
        <dbReference type="EMBL" id="MBB6369928.1"/>
    </source>
</evidence>
<accession>A0A841N8P3</accession>
<proteinExistence type="predicted"/>
<sequence length="46" mass="5679">MMNLASLYNYFSVYDLKIKKGAEILFLRLFNFYSVLKHFKIIYFKF</sequence>
<protein>
    <submittedName>
        <fullName evidence="1">Uncharacterized protein</fullName>
    </submittedName>
</protein>
<reference evidence="1 2" key="1">
    <citation type="submission" date="2020-08" db="EMBL/GenBank/DDBJ databases">
        <title>Functional genomics of gut bacteria from endangered species of beetles.</title>
        <authorList>
            <person name="Carlos-Shanley C."/>
        </authorList>
    </citation>
    <scope>NUCLEOTIDE SEQUENCE [LARGE SCALE GENOMIC DNA]</scope>
    <source>
        <strain evidence="1 2">S00136</strain>
    </source>
</reference>
<organism evidence="1 2">
    <name type="scientific">Chryseobacterium shigense</name>
    <dbReference type="NCBI Taxonomy" id="297244"/>
    <lineage>
        <taxon>Bacteria</taxon>
        <taxon>Pseudomonadati</taxon>
        <taxon>Bacteroidota</taxon>
        <taxon>Flavobacteriia</taxon>
        <taxon>Flavobacteriales</taxon>
        <taxon>Weeksellaceae</taxon>
        <taxon>Chryseobacterium group</taxon>
        <taxon>Chryseobacterium</taxon>
    </lineage>
</organism>
<comment type="caution">
    <text evidence="1">The sequence shown here is derived from an EMBL/GenBank/DDBJ whole genome shotgun (WGS) entry which is preliminary data.</text>
</comment>